<keyword evidence="2" id="KW-1185">Reference proteome</keyword>
<proteinExistence type="predicted"/>
<dbReference type="EMBL" id="FMAC01000011">
    <property type="protein sequence ID" value="SCB35159.1"/>
    <property type="molecule type" value="Genomic_DNA"/>
</dbReference>
<accession>A0A1C3W552</accession>
<name>A0A1C3W552_9HYPH</name>
<evidence type="ECO:0000313" key="1">
    <source>
        <dbReference type="EMBL" id="SCB35159.1"/>
    </source>
</evidence>
<protein>
    <submittedName>
        <fullName evidence="1">Uncharacterized protein</fullName>
    </submittedName>
</protein>
<reference evidence="2" key="1">
    <citation type="submission" date="2016-08" db="EMBL/GenBank/DDBJ databases">
        <authorList>
            <person name="Varghese N."/>
            <person name="Submissions Spin"/>
        </authorList>
    </citation>
    <scope>NUCLEOTIDE SEQUENCE [LARGE SCALE GENOMIC DNA]</scope>
    <source>
        <strain evidence="2">CCBAU 57015</strain>
    </source>
</reference>
<gene>
    <name evidence="1" type="ORF">GA0061100_111133</name>
</gene>
<dbReference type="AlphaFoldDB" id="A0A1C3W552"/>
<sequence>MDIVLPDGSMTKTTRPRRALHVGPWLAAACLFLIARTALASGSLPPEPLVAGPFSSFAACLTYLTEKHREQMALAMPEPVAMQEGGTRQTLVSTKGISQGPGEQALYEAEVNYQNRTVDAPTRSIVTNNSWERYSLSCHGAVFNGTVQRGYALSAVEQMPR</sequence>
<evidence type="ECO:0000313" key="2">
    <source>
        <dbReference type="Proteomes" id="UP000186228"/>
    </source>
</evidence>
<organism evidence="1 2">
    <name type="scientific">Rhizobium hainanense</name>
    <dbReference type="NCBI Taxonomy" id="52131"/>
    <lineage>
        <taxon>Bacteria</taxon>
        <taxon>Pseudomonadati</taxon>
        <taxon>Pseudomonadota</taxon>
        <taxon>Alphaproteobacteria</taxon>
        <taxon>Hyphomicrobiales</taxon>
        <taxon>Rhizobiaceae</taxon>
        <taxon>Rhizobium/Agrobacterium group</taxon>
        <taxon>Rhizobium</taxon>
    </lineage>
</organism>
<dbReference type="Proteomes" id="UP000186228">
    <property type="component" value="Unassembled WGS sequence"/>
</dbReference>